<sequence>MKSTTIILIISLVILSVLCTVLAYLWIDRSITLAYVNASVDSEIRGRIIITDLIESEWRGKSLNEIYQKLSTEVQKHPEKNIVLNKTEKTIEFDELSFFFDNNRLKKLSNRQRNAYILFF</sequence>
<dbReference type="RefSeq" id="WP_130970906.1">
    <property type="nucleotide sequence ID" value="NZ_SITJ01000067.1"/>
</dbReference>
<organism evidence="2 3">
    <name type="scientific">Hafnia alvei</name>
    <dbReference type="NCBI Taxonomy" id="569"/>
    <lineage>
        <taxon>Bacteria</taxon>
        <taxon>Pseudomonadati</taxon>
        <taxon>Pseudomonadota</taxon>
        <taxon>Gammaproteobacteria</taxon>
        <taxon>Enterobacterales</taxon>
        <taxon>Hafniaceae</taxon>
        <taxon>Hafnia</taxon>
    </lineage>
</organism>
<accession>A0ABD7Q8H3</accession>
<evidence type="ECO:0000313" key="2">
    <source>
        <dbReference type="EMBL" id="TBL67744.1"/>
    </source>
</evidence>
<keyword evidence="1" id="KW-1133">Transmembrane helix</keyword>
<gene>
    <name evidence="2" type="ORF">EYY96_10640</name>
</gene>
<feature type="transmembrane region" description="Helical" evidence="1">
    <location>
        <begin position="6"/>
        <end position="27"/>
    </location>
</feature>
<comment type="caution">
    <text evidence="2">The sequence shown here is derived from an EMBL/GenBank/DDBJ whole genome shotgun (WGS) entry which is preliminary data.</text>
</comment>
<evidence type="ECO:0000313" key="3">
    <source>
        <dbReference type="Proteomes" id="UP000291600"/>
    </source>
</evidence>
<dbReference type="EMBL" id="SITJ01000067">
    <property type="protein sequence ID" value="TBL67744.1"/>
    <property type="molecule type" value="Genomic_DNA"/>
</dbReference>
<reference evidence="2 3" key="1">
    <citation type="submission" date="2019-02" db="EMBL/GenBank/DDBJ databases">
        <title>Comparative genomic analysis of the Hafnia genus genomes.</title>
        <authorList>
            <person name="Zhiqiu Y."/>
            <person name="Chao Y."/>
            <person name="Yuhui D."/>
            <person name="Di H."/>
            <person name="Bin L."/>
        </authorList>
    </citation>
    <scope>NUCLEOTIDE SEQUENCE [LARGE SCALE GENOMIC DNA]</scope>
    <source>
        <strain evidence="2 3">PCM_1210</strain>
    </source>
</reference>
<name>A0ABD7Q8H3_HAFAL</name>
<dbReference type="Pfam" id="PF15581">
    <property type="entry name" value="Imm58"/>
    <property type="match status" value="1"/>
</dbReference>
<proteinExistence type="predicted"/>
<dbReference type="Proteomes" id="UP000291600">
    <property type="component" value="Unassembled WGS sequence"/>
</dbReference>
<dbReference type="InterPro" id="IPR028968">
    <property type="entry name" value="Imm58"/>
</dbReference>
<keyword evidence="1" id="KW-0812">Transmembrane</keyword>
<evidence type="ECO:0000256" key="1">
    <source>
        <dbReference type="SAM" id="Phobius"/>
    </source>
</evidence>
<protein>
    <submittedName>
        <fullName evidence="2">Uncharacterized protein</fullName>
    </submittedName>
</protein>
<keyword evidence="1" id="KW-0472">Membrane</keyword>
<dbReference type="AlphaFoldDB" id="A0ABD7Q8H3"/>